<dbReference type="Proteomes" id="UP000334990">
    <property type="component" value="Unassembled WGS sequence"/>
</dbReference>
<name>A0A5M3W728_9ACTN</name>
<dbReference type="RefSeq" id="WP_246238948.1">
    <property type="nucleotide sequence ID" value="NZ_BAAABN010000002.1"/>
</dbReference>
<dbReference type="EMBL" id="BLAD01000057">
    <property type="protein sequence ID" value="GES02328.1"/>
    <property type="molecule type" value="Genomic_DNA"/>
</dbReference>
<dbReference type="AlphaFoldDB" id="A0A5M3W728"/>
<protein>
    <submittedName>
        <fullName evidence="2">Uncharacterized protein</fullName>
    </submittedName>
</protein>
<gene>
    <name evidence="2" type="ORF">Acor_43940</name>
</gene>
<proteinExistence type="predicted"/>
<keyword evidence="3" id="KW-1185">Reference proteome</keyword>
<sequence>MTPKPEGTTPNNPEPVSPNNPEGLSHPEPEVLPTSEPNGPRTDEPGDLSTAEPDHVSAATPDRVPTAEPDGLSTDEPNGLSTYVLAAMRLASGTDPVPDRVSTDAVAAYALRLPGAIIATPTDVAAASGARSGSEPQRHRFTTDTLTIDIELTLTNGRLEVAGHLTPAPAPDTWIEIRTPHISKIRTPTPDGHFAATGLPPGWLSIVHHHPENPSTATRWLRARA</sequence>
<evidence type="ECO:0000313" key="3">
    <source>
        <dbReference type="Proteomes" id="UP000334990"/>
    </source>
</evidence>
<evidence type="ECO:0000256" key="1">
    <source>
        <dbReference type="SAM" id="MobiDB-lite"/>
    </source>
</evidence>
<reference evidence="2 3" key="1">
    <citation type="submission" date="2019-10" db="EMBL/GenBank/DDBJ databases">
        <title>Whole genome shotgun sequence of Acrocarpospora corrugata NBRC 13972.</title>
        <authorList>
            <person name="Ichikawa N."/>
            <person name="Kimura A."/>
            <person name="Kitahashi Y."/>
            <person name="Komaki H."/>
            <person name="Oguchi A."/>
        </authorList>
    </citation>
    <scope>NUCLEOTIDE SEQUENCE [LARGE SCALE GENOMIC DNA]</scope>
    <source>
        <strain evidence="2 3">NBRC 13972</strain>
    </source>
</reference>
<evidence type="ECO:0000313" key="2">
    <source>
        <dbReference type="EMBL" id="GES02328.1"/>
    </source>
</evidence>
<comment type="caution">
    <text evidence="2">The sequence shown here is derived from an EMBL/GenBank/DDBJ whole genome shotgun (WGS) entry which is preliminary data.</text>
</comment>
<feature type="region of interest" description="Disordered" evidence="1">
    <location>
        <begin position="1"/>
        <end position="78"/>
    </location>
</feature>
<organism evidence="2 3">
    <name type="scientific">Acrocarpospora corrugata</name>
    <dbReference type="NCBI Taxonomy" id="35763"/>
    <lineage>
        <taxon>Bacteria</taxon>
        <taxon>Bacillati</taxon>
        <taxon>Actinomycetota</taxon>
        <taxon>Actinomycetes</taxon>
        <taxon>Streptosporangiales</taxon>
        <taxon>Streptosporangiaceae</taxon>
        <taxon>Acrocarpospora</taxon>
    </lineage>
</organism>
<accession>A0A5M3W728</accession>